<dbReference type="OrthoDB" id="9793236at2"/>
<dbReference type="RefSeq" id="WP_044664847.1">
    <property type="nucleotide sequence ID" value="NZ_CDRZ01000171.1"/>
</dbReference>
<evidence type="ECO:0000313" key="3">
    <source>
        <dbReference type="Proteomes" id="UP000046155"/>
    </source>
</evidence>
<feature type="domain" description="Reverse transcriptase" evidence="1">
    <location>
        <begin position="66"/>
        <end position="316"/>
    </location>
</feature>
<dbReference type="InterPro" id="IPR030931">
    <property type="entry name" value="Group_II_RT_mat"/>
</dbReference>
<dbReference type="AlphaFoldDB" id="A0A0B7MM67"/>
<keyword evidence="2" id="KW-0808">Transferase</keyword>
<dbReference type="PANTHER" id="PTHR34047:SF8">
    <property type="entry name" value="PROTEIN YKFC"/>
    <property type="match status" value="1"/>
</dbReference>
<reference evidence="3" key="1">
    <citation type="submission" date="2015-01" db="EMBL/GenBank/DDBJ databases">
        <authorList>
            <person name="Manzoor Shahid"/>
            <person name="Zubair Saima"/>
        </authorList>
    </citation>
    <scope>NUCLEOTIDE SEQUENCE [LARGE SCALE GENOMIC DNA]</scope>
    <source>
        <strain evidence="3">Sp3</strain>
    </source>
</reference>
<accession>A0A0B7MM67</accession>
<evidence type="ECO:0000259" key="1">
    <source>
        <dbReference type="PROSITE" id="PS50878"/>
    </source>
</evidence>
<dbReference type="InterPro" id="IPR051083">
    <property type="entry name" value="GrpII_Intron_Splice-Mob/Def"/>
</dbReference>
<organism evidence="2 3">
    <name type="scientific">Syntrophaceticus schinkii</name>
    <dbReference type="NCBI Taxonomy" id="499207"/>
    <lineage>
        <taxon>Bacteria</taxon>
        <taxon>Bacillati</taxon>
        <taxon>Bacillota</taxon>
        <taxon>Clostridia</taxon>
        <taxon>Thermoanaerobacterales</taxon>
        <taxon>Thermoanaerobacterales Family III. Incertae Sedis</taxon>
        <taxon>Syntrophaceticus</taxon>
    </lineage>
</organism>
<sequence length="439" mass="51458">METKLTRIAEKARENPKLKFTTLVHLINEETLMAAHMGMPERKASGVDGVSKAEYEESLEANVKDLVARMKRQAYKPQAVRRVYIPKPGSNKMRPLGIPAYEDKLVQVTMARILNAIYEQDFLGCSYGFRPGRGCHDALKALNAIIENRPINYIVDADIKGFFDNVDHKWMMECLKLRIADPNMLRLIARFLKAGIVEAGVSYGTPEGTPQGGVVSPILANVYLHYVLDVWFYSTVRKHCKGEAHMVRYADDFVCCFQYEEDARWFYNALQSRLKKFNLEIAEEKSQIITFGRQAEARSRAGGKKPKTFDFLGFTHYCSRSKRGKFRVKRKTSSKKYRASILRCKEWLKKHRNMPAPYIWWLIRPKLWGNYRYYGITDNAPMLYKFLYEVEKLLFKWLNRRSQRKSFDWEKFRLFLKKFPLPTPRIFVNIYDVRVRIFA</sequence>
<dbReference type="PANTHER" id="PTHR34047">
    <property type="entry name" value="NUCLEAR INTRON MATURASE 1, MITOCHONDRIAL-RELATED"/>
    <property type="match status" value="1"/>
</dbReference>
<dbReference type="NCBIfam" id="TIGR04416">
    <property type="entry name" value="group_II_RT_mat"/>
    <property type="match status" value="1"/>
</dbReference>
<keyword evidence="2" id="KW-0695">RNA-directed DNA polymerase</keyword>
<dbReference type="CDD" id="cd01651">
    <property type="entry name" value="RT_G2_intron"/>
    <property type="match status" value="1"/>
</dbReference>
<keyword evidence="2" id="KW-0548">Nucleotidyltransferase</keyword>
<dbReference type="GO" id="GO:0003964">
    <property type="term" value="F:RNA-directed DNA polymerase activity"/>
    <property type="evidence" value="ECO:0007669"/>
    <property type="project" value="UniProtKB-KW"/>
</dbReference>
<gene>
    <name evidence="2" type="ORF">SSCH_2520008</name>
</gene>
<dbReference type="EMBL" id="CDRZ01000171">
    <property type="protein sequence ID" value="CEO88757.1"/>
    <property type="molecule type" value="Genomic_DNA"/>
</dbReference>
<keyword evidence="3" id="KW-1185">Reference proteome</keyword>
<dbReference type="InterPro" id="IPR000477">
    <property type="entry name" value="RT_dom"/>
</dbReference>
<proteinExistence type="predicted"/>
<protein>
    <submittedName>
        <fullName evidence="2">RNA-directed DNA polymerase (Reverse transcriptase)</fullName>
    </submittedName>
</protein>
<dbReference type="Pfam" id="PF00078">
    <property type="entry name" value="RVT_1"/>
    <property type="match status" value="1"/>
</dbReference>
<dbReference type="InterPro" id="IPR043502">
    <property type="entry name" value="DNA/RNA_pol_sf"/>
</dbReference>
<dbReference type="PROSITE" id="PS50878">
    <property type="entry name" value="RT_POL"/>
    <property type="match status" value="1"/>
</dbReference>
<evidence type="ECO:0000313" key="2">
    <source>
        <dbReference type="EMBL" id="CEO88757.1"/>
    </source>
</evidence>
<dbReference type="SUPFAM" id="SSF56672">
    <property type="entry name" value="DNA/RNA polymerases"/>
    <property type="match status" value="1"/>
</dbReference>
<name>A0A0B7MM67_9FIRM</name>
<dbReference type="Proteomes" id="UP000046155">
    <property type="component" value="Unassembled WGS sequence"/>
</dbReference>